<feature type="transmembrane region" description="Helical" evidence="1">
    <location>
        <begin position="96"/>
        <end position="120"/>
    </location>
</feature>
<keyword evidence="1" id="KW-1133">Transmembrane helix</keyword>
<accession>A0A9P8NXZ4</accession>
<dbReference type="RefSeq" id="XP_046058381.1">
    <property type="nucleotide sequence ID" value="XM_046207974.1"/>
</dbReference>
<gene>
    <name evidence="2" type="ORF">OGAPHI_006664</name>
</gene>
<proteinExistence type="predicted"/>
<keyword evidence="1" id="KW-0472">Membrane</keyword>
<comment type="caution">
    <text evidence="2">The sequence shown here is derived from an EMBL/GenBank/DDBJ whole genome shotgun (WGS) entry which is preliminary data.</text>
</comment>
<keyword evidence="1" id="KW-0812">Transmembrane</keyword>
<protein>
    <submittedName>
        <fullName evidence="2">Uncharacterized protein</fullName>
    </submittedName>
</protein>
<evidence type="ECO:0000313" key="3">
    <source>
        <dbReference type="Proteomes" id="UP000769157"/>
    </source>
</evidence>
<feature type="transmembrane region" description="Helical" evidence="1">
    <location>
        <begin position="132"/>
        <end position="152"/>
    </location>
</feature>
<keyword evidence="3" id="KW-1185">Reference proteome</keyword>
<name>A0A9P8NXZ4_9ASCO</name>
<reference evidence="2" key="1">
    <citation type="journal article" date="2021" name="Open Biol.">
        <title>Shared evolutionary footprints suggest mitochondrial oxidative damage underlies multiple complex I losses in fungi.</title>
        <authorList>
            <person name="Schikora-Tamarit M.A."/>
            <person name="Marcet-Houben M."/>
            <person name="Nosek J."/>
            <person name="Gabaldon T."/>
        </authorList>
    </citation>
    <scope>NUCLEOTIDE SEQUENCE</scope>
    <source>
        <strain evidence="2">CBS6075</strain>
    </source>
</reference>
<evidence type="ECO:0000313" key="2">
    <source>
        <dbReference type="EMBL" id="KAH3661257.1"/>
    </source>
</evidence>
<organism evidence="2 3">
    <name type="scientific">Ogataea philodendri</name>
    <dbReference type="NCBI Taxonomy" id="1378263"/>
    <lineage>
        <taxon>Eukaryota</taxon>
        <taxon>Fungi</taxon>
        <taxon>Dikarya</taxon>
        <taxon>Ascomycota</taxon>
        <taxon>Saccharomycotina</taxon>
        <taxon>Pichiomycetes</taxon>
        <taxon>Pichiales</taxon>
        <taxon>Pichiaceae</taxon>
        <taxon>Ogataea</taxon>
    </lineage>
</organism>
<dbReference type="OrthoDB" id="8195331at2759"/>
<dbReference type="Proteomes" id="UP000769157">
    <property type="component" value="Unassembled WGS sequence"/>
</dbReference>
<sequence>MSSADFTVVSTGFPGDDSSELGSSVFFGSVGDRFGILDVELDFFKKAGLELWLMASVSSQSGLWRFFRLEFGFLCILECLVSSSDLENLLKQPGKLHWWGFSPVCVLMCLVWCSSLWNALSHMGHLYGRGRSLGGIFFLKLPFALVFCAAGVTADPLPELFSDAVPEEDELSTSDEPVSTVSKGVFKARLVAILNVV</sequence>
<dbReference type="GeneID" id="70238628"/>
<reference evidence="2" key="2">
    <citation type="submission" date="2021-01" db="EMBL/GenBank/DDBJ databases">
        <authorList>
            <person name="Schikora-Tamarit M.A."/>
        </authorList>
    </citation>
    <scope>NUCLEOTIDE SEQUENCE</scope>
    <source>
        <strain evidence="2">CBS6075</strain>
    </source>
</reference>
<evidence type="ECO:0000256" key="1">
    <source>
        <dbReference type="SAM" id="Phobius"/>
    </source>
</evidence>
<dbReference type="EMBL" id="JAEUBE010000487">
    <property type="protein sequence ID" value="KAH3661257.1"/>
    <property type="molecule type" value="Genomic_DNA"/>
</dbReference>
<dbReference type="AlphaFoldDB" id="A0A9P8NXZ4"/>